<reference evidence="2" key="2">
    <citation type="journal article" date="2015" name="Fish Shellfish Immunol.">
        <title>Early steps in the European eel (Anguilla anguilla)-Vibrio vulnificus interaction in the gills: Role of the RtxA13 toxin.</title>
        <authorList>
            <person name="Callol A."/>
            <person name="Pajuelo D."/>
            <person name="Ebbesson L."/>
            <person name="Teles M."/>
            <person name="MacKenzie S."/>
            <person name="Amaro C."/>
        </authorList>
    </citation>
    <scope>NUCLEOTIDE SEQUENCE</scope>
</reference>
<organism evidence="2">
    <name type="scientific">Anguilla anguilla</name>
    <name type="common">European freshwater eel</name>
    <name type="synonym">Muraena anguilla</name>
    <dbReference type="NCBI Taxonomy" id="7936"/>
    <lineage>
        <taxon>Eukaryota</taxon>
        <taxon>Metazoa</taxon>
        <taxon>Chordata</taxon>
        <taxon>Craniata</taxon>
        <taxon>Vertebrata</taxon>
        <taxon>Euteleostomi</taxon>
        <taxon>Actinopterygii</taxon>
        <taxon>Neopterygii</taxon>
        <taxon>Teleostei</taxon>
        <taxon>Anguilliformes</taxon>
        <taxon>Anguillidae</taxon>
        <taxon>Anguilla</taxon>
    </lineage>
</organism>
<keyword evidence="1" id="KW-1133">Transmembrane helix</keyword>
<protein>
    <submittedName>
        <fullName evidence="2">Uncharacterized protein</fullName>
    </submittedName>
</protein>
<sequence>MAPCLLLVQSTASWLILIAILTKKVLHGYGKPRIKRPHRIPAAYCICMVVAMLIQHAMSSSWDPEAAVRLGADIENAGLFVVSPSVDPSFAFGSF</sequence>
<evidence type="ECO:0000313" key="2">
    <source>
        <dbReference type="EMBL" id="JAH90829.1"/>
    </source>
</evidence>
<proteinExistence type="predicted"/>
<keyword evidence="1" id="KW-0472">Membrane</keyword>
<evidence type="ECO:0000256" key="1">
    <source>
        <dbReference type="SAM" id="Phobius"/>
    </source>
</evidence>
<dbReference type="AlphaFoldDB" id="A0A0E9WKB5"/>
<accession>A0A0E9WKB5</accession>
<name>A0A0E9WKB5_ANGAN</name>
<feature type="transmembrane region" description="Helical" evidence="1">
    <location>
        <begin position="38"/>
        <end position="58"/>
    </location>
</feature>
<keyword evidence="1" id="KW-0812">Transmembrane</keyword>
<reference evidence="2" key="1">
    <citation type="submission" date="2014-11" db="EMBL/GenBank/DDBJ databases">
        <authorList>
            <person name="Amaro Gonzalez C."/>
        </authorList>
    </citation>
    <scope>NUCLEOTIDE SEQUENCE</scope>
</reference>
<feature type="transmembrane region" description="Helical" evidence="1">
    <location>
        <begin position="6"/>
        <end position="26"/>
    </location>
</feature>
<dbReference type="EMBL" id="GBXM01017748">
    <property type="protein sequence ID" value="JAH90829.1"/>
    <property type="molecule type" value="Transcribed_RNA"/>
</dbReference>